<comment type="caution">
    <text evidence="2">The sequence shown here is derived from an EMBL/GenBank/DDBJ whole genome shotgun (WGS) entry which is preliminary data.</text>
</comment>
<evidence type="ECO:0000313" key="2">
    <source>
        <dbReference type="EMBL" id="MBS4211296.1"/>
    </source>
</evidence>
<reference evidence="2" key="1">
    <citation type="submission" date="2021-05" db="EMBL/GenBank/DDBJ databases">
        <title>Novel Bacillus species.</title>
        <authorList>
            <person name="Liu G."/>
        </authorList>
    </citation>
    <scope>NUCLEOTIDE SEQUENCE</scope>
    <source>
        <strain evidence="2">FJAT-49825</strain>
    </source>
</reference>
<feature type="region of interest" description="Disordered" evidence="1">
    <location>
        <begin position="28"/>
        <end position="55"/>
    </location>
</feature>
<dbReference type="PROSITE" id="PS51257">
    <property type="entry name" value="PROKAR_LIPOPROTEIN"/>
    <property type="match status" value="1"/>
</dbReference>
<dbReference type="EMBL" id="JAGYPF010000001">
    <property type="protein sequence ID" value="MBS4211296.1"/>
    <property type="molecule type" value="Genomic_DNA"/>
</dbReference>
<evidence type="ECO:0000313" key="3">
    <source>
        <dbReference type="Proteomes" id="UP000679749"/>
    </source>
</evidence>
<feature type="compositionally biased region" description="Polar residues" evidence="1">
    <location>
        <begin position="28"/>
        <end position="42"/>
    </location>
</feature>
<dbReference type="RefSeq" id="WP_213115822.1">
    <property type="nucleotide sequence ID" value="NZ_JAGYPF010000001.1"/>
</dbReference>
<organism evidence="2 3">
    <name type="scientific">Neobacillus rhizophilus</name>
    <dbReference type="NCBI Taxonomy" id="2833579"/>
    <lineage>
        <taxon>Bacteria</taxon>
        <taxon>Bacillati</taxon>
        <taxon>Bacillota</taxon>
        <taxon>Bacilli</taxon>
        <taxon>Bacillales</taxon>
        <taxon>Bacillaceae</taxon>
        <taxon>Neobacillus</taxon>
    </lineage>
</organism>
<evidence type="ECO:0000256" key="1">
    <source>
        <dbReference type="SAM" id="MobiDB-lite"/>
    </source>
</evidence>
<dbReference type="Proteomes" id="UP000679749">
    <property type="component" value="Unassembled WGS sequence"/>
</dbReference>
<keyword evidence="3" id="KW-1185">Reference proteome</keyword>
<protein>
    <submittedName>
        <fullName evidence="2">Uncharacterized protein</fullName>
    </submittedName>
</protein>
<proteinExistence type="predicted"/>
<gene>
    <name evidence="2" type="ORF">KHA99_02360</name>
</gene>
<accession>A0A942TYT0</accession>
<name>A0A942TYT0_9BACI</name>
<dbReference type="AlphaFoldDB" id="A0A942TYT0"/>
<sequence>MNKNRKKYNIYLGLVFILLFVISGCSSTNTAKESSENKSGTIETKKDQTKQETQPVLPGEIILSTEKGVVGTPVQFTIKGLEPNTDTKLEWKTVEGKYDLKGLYEFTGVSFKDKVVPLTSGKSDGNGQMEGDFSVPSGFGGNHTIYVKQGNKLMTQANIQVNPTFKMSPESGPIGTEITITADGIGYADMERNWQLTYDNKFTGLLTAITTDGKAVAKMRASGGLGKHTLTIWHGYLGMAYINHEQAPTSYLPVPFFTFTVTDEKIDKTQRVEAIPTAADGGVVMPELKNESGVKVTLDKDSGVVGESVKMSASGLPKNQKIDLVFNTMRGSRVSGNGFGEKQLDLFSIQTDDQGSFTKSFPVPDDLGGIPHRIDLKVNGKIYGQTYLSITPSIVKMTQTSGPAGTPVQIEIKGVGWTEYDNTYNITYDNAYVGYVCGFNTAGTVIVNMVASGEPGYHIIDFYPGIYRGKQQKPDIYLAPQLTYGEDHPGSSIPAIRLGFEVTNP</sequence>